<protein>
    <submittedName>
        <fullName evidence="1">DNA-binding protein</fullName>
    </submittedName>
</protein>
<comment type="caution">
    <text evidence="1">The sequence shown here is derived from an EMBL/GenBank/DDBJ whole genome shotgun (WGS) entry which is preliminary data.</text>
</comment>
<keyword evidence="1" id="KW-0238">DNA-binding</keyword>
<sequence>MDLEVKFCRKLITAERIVTCTHCGGDRFKKRKAQPNTALMSAMHLDCLNESAVALVCENWGHLKWFVNEGRLELAER</sequence>
<dbReference type="Proteomes" id="UP000260943">
    <property type="component" value="Unassembled WGS sequence"/>
</dbReference>
<dbReference type="GO" id="GO:0003677">
    <property type="term" value="F:DNA binding"/>
    <property type="evidence" value="ECO:0007669"/>
    <property type="project" value="UniProtKB-KW"/>
</dbReference>
<gene>
    <name evidence="1" type="ORF">DXC81_00695</name>
</gene>
<dbReference type="AlphaFoldDB" id="A0A3E4QYC8"/>
<accession>A0A3E4QYC8</accession>
<evidence type="ECO:0000313" key="2">
    <source>
        <dbReference type="Proteomes" id="UP000260943"/>
    </source>
</evidence>
<name>A0A3E4QYC8_9ACTN</name>
<evidence type="ECO:0000313" key="1">
    <source>
        <dbReference type="EMBL" id="RGL12216.1"/>
    </source>
</evidence>
<dbReference type="EMBL" id="QSRJ01000001">
    <property type="protein sequence ID" value="RGL12216.1"/>
    <property type="molecule type" value="Genomic_DNA"/>
</dbReference>
<reference evidence="1 2" key="1">
    <citation type="submission" date="2018-08" db="EMBL/GenBank/DDBJ databases">
        <title>A genome reference for cultivated species of the human gut microbiota.</title>
        <authorList>
            <person name="Zou Y."/>
            <person name="Xue W."/>
            <person name="Luo G."/>
        </authorList>
    </citation>
    <scope>NUCLEOTIDE SEQUENCE [LARGE SCALE GENOMIC DNA]</scope>
    <source>
        <strain evidence="1 2">TF08-14</strain>
    </source>
</reference>
<organism evidence="1 2">
    <name type="scientific">Collinsella tanakaei</name>
    <dbReference type="NCBI Taxonomy" id="626935"/>
    <lineage>
        <taxon>Bacteria</taxon>
        <taxon>Bacillati</taxon>
        <taxon>Actinomycetota</taxon>
        <taxon>Coriobacteriia</taxon>
        <taxon>Coriobacteriales</taxon>
        <taxon>Coriobacteriaceae</taxon>
        <taxon>Collinsella</taxon>
    </lineage>
</organism>
<proteinExistence type="predicted"/>